<dbReference type="EMBL" id="BAABJP010000008">
    <property type="protein sequence ID" value="GAA5154428.1"/>
    <property type="molecule type" value="Genomic_DNA"/>
</dbReference>
<organism evidence="1 2">
    <name type="scientific">Pseudonocardia eucalypti</name>
    <dbReference type="NCBI Taxonomy" id="648755"/>
    <lineage>
        <taxon>Bacteria</taxon>
        <taxon>Bacillati</taxon>
        <taxon>Actinomycetota</taxon>
        <taxon>Actinomycetes</taxon>
        <taxon>Pseudonocardiales</taxon>
        <taxon>Pseudonocardiaceae</taxon>
        <taxon>Pseudonocardia</taxon>
    </lineage>
</organism>
<reference evidence="2" key="1">
    <citation type="journal article" date="2019" name="Int. J. Syst. Evol. Microbiol.">
        <title>The Global Catalogue of Microorganisms (GCM) 10K type strain sequencing project: providing services to taxonomists for standard genome sequencing and annotation.</title>
        <authorList>
            <consortium name="The Broad Institute Genomics Platform"/>
            <consortium name="The Broad Institute Genome Sequencing Center for Infectious Disease"/>
            <person name="Wu L."/>
            <person name="Ma J."/>
        </authorList>
    </citation>
    <scope>NUCLEOTIDE SEQUENCE [LARGE SCALE GENOMIC DNA]</scope>
    <source>
        <strain evidence="2">JCM 18303</strain>
    </source>
</reference>
<proteinExistence type="predicted"/>
<evidence type="ECO:0000313" key="2">
    <source>
        <dbReference type="Proteomes" id="UP001428817"/>
    </source>
</evidence>
<protein>
    <submittedName>
        <fullName evidence="1">Uncharacterized protein</fullName>
    </submittedName>
</protein>
<evidence type="ECO:0000313" key="1">
    <source>
        <dbReference type="EMBL" id="GAA5154428.1"/>
    </source>
</evidence>
<accession>A0ABP9PZV5</accession>
<comment type="caution">
    <text evidence="1">The sequence shown here is derived from an EMBL/GenBank/DDBJ whole genome shotgun (WGS) entry which is preliminary data.</text>
</comment>
<name>A0ABP9PZV5_9PSEU</name>
<gene>
    <name evidence="1" type="ORF">GCM10023321_26230</name>
</gene>
<dbReference type="Proteomes" id="UP001428817">
    <property type="component" value="Unassembled WGS sequence"/>
</dbReference>
<keyword evidence="2" id="KW-1185">Reference proteome</keyword>
<sequence length="75" mass="7797">MPASYIDLSALADVAGIASGIDLFGGLTVGNDVVPCGRIRMVHREREASSELITIPVEPGIATEPASEGNNDVFL</sequence>